<dbReference type="Pfam" id="PF01512">
    <property type="entry name" value="Complex1_51K"/>
    <property type="match status" value="1"/>
</dbReference>
<dbReference type="Gene3D" id="6.10.250.1450">
    <property type="match status" value="1"/>
</dbReference>
<dbReference type="InterPro" id="IPR019575">
    <property type="entry name" value="Nuop51_4Fe4S-bd"/>
</dbReference>
<evidence type="ECO:0000256" key="13">
    <source>
        <dbReference type="RuleBase" id="RU364066"/>
    </source>
</evidence>
<dbReference type="SUPFAM" id="SSF140490">
    <property type="entry name" value="Nqo1C-terminal domain-like"/>
    <property type="match status" value="1"/>
</dbReference>
<evidence type="ECO:0000256" key="10">
    <source>
        <dbReference type="ARBA" id="ARBA00023014"/>
    </source>
</evidence>
<evidence type="ECO:0000313" key="15">
    <source>
        <dbReference type="EMBL" id="GAA5087768.1"/>
    </source>
</evidence>
<evidence type="ECO:0000256" key="8">
    <source>
        <dbReference type="ARBA" id="ARBA00022967"/>
    </source>
</evidence>
<dbReference type="NCBIfam" id="NF010120">
    <property type="entry name" value="PRK13596.1"/>
    <property type="match status" value="1"/>
</dbReference>
<evidence type="ECO:0000259" key="14">
    <source>
        <dbReference type="SMART" id="SM00928"/>
    </source>
</evidence>
<keyword evidence="16" id="KW-1185">Reference proteome</keyword>
<evidence type="ECO:0000256" key="4">
    <source>
        <dbReference type="ARBA" id="ARBA00022485"/>
    </source>
</evidence>
<dbReference type="SMART" id="SM00928">
    <property type="entry name" value="NADH_4Fe-4S"/>
    <property type="match status" value="1"/>
</dbReference>
<evidence type="ECO:0000256" key="7">
    <source>
        <dbReference type="ARBA" id="ARBA00022723"/>
    </source>
</evidence>
<keyword evidence="7 13" id="KW-0479">Metal-binding</keyword>
<evidence type="ECO:0000256" key="1">
    <source>
        <dbReference type="ARBA" id="ARBA00001917"/>
    </source>
</evidence>
<keyword evidence="6 13" id="KW-0288">FMN</keyword>
<evidence type="ECO:0000256" key="2">
    <source>
        <dbReference type="ARBA" id="ARBA00001966"/>
    </source>
</evidence>
<dbReference type="InterPro" id="IPR037225">
    <property type="entry name" value="Nuo51_FMN-bd_sf"/>
</dbReference>
<dbReference type="InterPro" id="IPR037207">
    <property type="entry name" value="Nuop51_4Fe4S-bd_sf"/>
</dbReference>
<keyword evidence="13" id="KW-0874">Quinone</keyword>
<dbReference type="SUPFAM" id="SSF142019">
    <property type="entry name" value="Nqo1 FMN-binding domain-like"/>
    <property type="match status" value="1"/>
</dbReference>
<protein>
    <recommendedName>
        <fullName evidence="13">NADH-quinone oxidoreductase subunit F</fullName>
        <ecNumber evidence="13">7.1.1.-</ecNumber>
    </recommendedName>
</protein>
<dbReference type="InterPro" id="IPR011537">
    <property type="entry name" value="NADH-UbQ_OxRdtase_suF"/>
</dbReference>
<keyword evidence="10 13" id="KW-0411">Iron-sulfur</keyword>
<evidence type="ECO:0000256" key="6">
    <source>
        <dbReference type="ARBA" id="ARBA00022643"/>
    </source>
</evidence>
<keyword evidence="4 13" id="KW-0004">4Fe-4S</keyword>
<dbReference type="PROSITE" id="PS00645">
    <property type="entry name" value="COMPLEX1_51K_2"/>
    <property type="match status" value="1"/>
</dbReference>
<dbReference type="InterPro" id="IPR011538">
    <property type="entry name" value="Nuo51_FMN-bd"/>
</dbReference>
<gene>
    <name evidence="15" type="primary">nuoF</name>
    <name evidence="15" type="ORF">GCM10023337_08610</name>
</gene>
<dbReference type="Gene3D" id="3.10.20.600">
    <property type="match status" value="1"/>
</dbReference>
<dbReference type="Pfam" id="PF10531">
    <property type="entry name" value="SLBB"/>
    <property type="match status" value="1"/>
</dbReference>
<dbReference type="Proteomes" id="UP001500227">
    <property type="component" value="Unassembled WGS sequence"/>
</dbReference>
<organism evidence="15 16">
    <name type="scientific">Paenalcaligenes hermetiae</name>
    <dbReference type="NCBI Taxonomy" id="1157987"/>
    <lineage>
        <taxon>Bacteria</taxon>
        <taxon>Pseudomonadati</taxon>
        <taxon>Pseudomonadota</taxon>
        <taxon>Betaproteobacteria</taxon>
        <taxon>Burkholderiales</taxon>
        <taxon>Alcaligenaceae</taxon>
        <taxon>Paenalcaligenes</taxon>
    </lineage>
</organism>
<evidence type="ECO:0000256" key="3">
    <source>
        <dbReference type="ARBA" id="ARBA00007523"/>
    </source>
</evidence>
<name>A0ABP9M1Z6_9BURK</name>
<sequence length="454" mass="49640">MSLDVLKRLSQGLDPNPANDLSRSMIFHGRHINPQILAGLDGTNWDLDGYIKRGGYEGLRRILTTGMTPEDVIAEIKTSALRGRGGAGFPSGLKWSFMPRNLPGQKYLVCNSDEGEPGTFKDRDILRFNPHAVIEGMAIAAYAMGISVGYNYIHGEIFEVYQRFEEALEQARAAGFLGENILGSGFSFQLHAFHGYGAYICGEETALLESLEGKKGQPRFKPPFPASYGLYGKPTTINNTETFAAVPWILRNSGKEYLEAGVPNAGGTKIFSVSGDVELPGNYEVPMGTPFSKLLELAGGVRGGRKLKAVIPGGSSAPVVPADIMMQTNMDYDSIAKAGSMLGSGAVIVMDETRCMVKSLLRLSYFYYHESCGQCTPCREGTGWLWRMVHRIEHGQGRPEDLAMLDEIAGNIMGRTICALGDAAALPVRSFVKHFRDEFAHHIEHKSCVVPQYL</sequence>
<proteinExistence type="inferred from homology"/>
<comment type="cofactor">
    <cofactor evidence="2 13">
        <name>[4Fe-4S] cluster</name>
        <dbReference type="ChEBI" id="CHEBI:49883"/>
    </cofactor>
</comment>
<keyword evidence="8" id="KW-1278">Translocase</keyword>
<feature type="domain" description="NADH-ubiquinone oxidoreductase 51kDa subunit iron-sulphur binding" evidence="14">
    <location>
        <begin position="357"/>
        <end position="402"/>
    </location>
</feature>
<dbReference type="PANTHER" id="PTHR43578">
    <property type="entry name" value="NADH-QUINONE OXIDOREDUCTASE SUBUNIT F"/>
    <property type="match status" value="1"/>
</dbReference>
<dbReference type="Pfam" id="PF10589">
    <property type="entry name" value="NADH_4Fe-4S"/>
    <property type="match status" value="1"/>
</dbReference>
<comment type="caution">
    <text evidence="15">The sequence shown here is derived from an EMBL/GenBank/DDBJ whole genome shotgun (WGS) entry which is preliminary data.</text>
</comment>
<dbReference type="PANTHER" id="PTHR43578:SF3">
    <property type="entry name" value="NADH-QUINONE OXIDOREDUCTASE SUBUNIT F"/>
    <property type="match status" value="1"/>
</dbReference>
<comment type="cofactor">
    <cofactor evidence="1 13">
        <name>FMN</name>
        <dbReference type="ChEBI" id="CHEBI:58210"/>
    </cofactor>
</comment>
<comment type="similarity">
    <text evidence="3 13">Belongs to the complex I 51 kDa subunit family.</text>
</comment>
<dbReference type="InterPro" id="IPR001949">
    <property type="entry name" value="NADH-UbQ_OxRdtase_51kDa_CS"/>
</dbReference>
<evidence type="ECO:0000256" key="11">
    <source>
        <dbReference type="ARBA" id="ARBA00023027"/>
    </source>
</evidence>
<keyword evidence="11 13" id="KW-0520">NAD</keyword>
<dbReference type="NCBIfam" id="TIGR01959">
    <property type="entry name" value="nuoF_fam"/>
    <property type="match status" value="1"/>
</dbReference>
<accession>A0ABP9M1Z6</accession>
<dbReference type="Gene3D" id="1.20.1440.230">
    <property type="entry name" value="NADH-ubiquinone oxidoreductase 51kDa subunit, iron-sulphur binding domain"/>
    <property type="match status" value="1"/>
</dbReference>
<dbReference type="EC" id="7.1.1.-" evidence="13"/>
<dbReference type="EMBL" id="BAABKD010000007">
    <property type="protein sequence ID" value="GAA5087768.1"/>
    <property type="molecule type" value="Genomic_DNA"/>
</dbReference>
<comment type="catalytic activity">
    <reaction evidence="12 13">
        <text>a quinone + NADH + 5 H(+)(in) = a quinol + NAD(+) + 4 H(+)(out)</text>
        <dbReference type="Rhea" id="RHEA:57888"/>
        <dbReference type="ChEBI" id="CHEBI:15378"/>
        <dbReference type="ChEBI" id="CHEBI:24646"/>
        <dbReference type="ChEBI" id="CHEBI:57540"/>
        <dbReference type="ChEBI" id="CHEBI:57945"/>
        <dbReference type="ChEBI" id="CHEBI:132124"/>
    </reaction>
</comment>
<keyword evidence="5 13" id="KW-0285">Flavoprotein</keyword>
<dbReference type="InterPro" id="IPR019554">
    <property type="entry name" value="Soluble_ligand-bd"/>
</dbReference>
<evidence type="ECO:0000256" key="5">
    <source>
        <dbReference type="ARBA" id="ARBA00022630"/>
    </source>
</evidence>
<evidence type="ECO:0000256" key="12">
    <source>
        <dbReference type="ARBA" id="ARBA00047712"/>
    </source>
</evidence>
<reference evidence="16" key="1">
    <citation type="journal article" date="2019" name="Int. J. Syst. Evol. Microbiol.">
        <title>The Global Catalogue of Microorganisms (GCM) 10K type strain sequencing project: providing services to taxonomists for standard genome sequencing and annotation.</title>
        <authorList>
            <consortium name="The Broad Institute Genomics Platform"/>
            <consortium name="The Broad Institute Genome Sequencing Center for Infectious Disease"/>
            <person name="Wu L."/>
            <person name="Ma J."/>
        </authorList>
    </citation>
    <scope>NUCLEOTIDE SEQUENCE [LARGE SCALE GENOMIC DNA]</scope>
    <source>
        <strain evidence="16">JCM 18423</strain>
    </source>
</reference>
<dbReference type="SUPFAM" id="SSF142984">
    <property type="entry name" value="Nqo1 middle domain-like"/>
    <property type="match status" value="1"/>
</dbReference>
<keyword evidence="9 13" id="KW-0408">Iron</keyword>
<evidence type="ECO:0000256" key="9">
    <source>
        <dbReference type="ARBA" id="ARBA00023004"/>
    </source>
</evidence>
<dbReference type="RefSeq" id="WP_260649872.1">
    <property type="nucleotide sequence ID" value="NZ_BAABKD010000007.1"/>
</dbReference>
<comment type="function">
    <text evidence="13">NDH-1 shuttles electrons from NADH, via FMN and iron-sulfur (Fe-S) centers, to quinones in the respiratory chain.</text>
</comment>
<evidence type="ECO:0000313" key="16">
    <source>
        <dbReference type="Proteomes" id="UP001500227"/>
    </source>
</evidence>
<dbReference type="Gene3D" id="3.40.50.11540">
    <property type="entry name" value="NADH-ubiquinone oxidoreductase 51kDa subunit"/>
    <property type="match status" value="1"/>
</dbReference>